<proteinExistence type="predicted"/>
<dbReference type="EMBL" id="JBANRG010000086">
    <property type="protein sequence ID" value="KAK7437386.1"/>
    <property type="molecule type" value="Genomic_DNA"/>
</dbReference>
<evidence type="ECO:0000313" key="2">
    <source>
        <dbReference type="Proteomes" id="UP001498398"/>
    </source>
</evidence>
<protein>
    <submittedName>
        <fullName evidence="1">Uncharacterized protein</fullName>
    </submittedName>
</protein>
<organism evidence="1 2">
    <name type="scientific">Marasmiellus scandens</name>
    <dbReference type="NCBI Taxonomy" id="2682957"/>
    <lineage>
        <taxon>Eukaryota</taxon>
        <taxon>Fungi</taxon>
        <taxon>Dikarya</taxon>
        <taxon>Basidiomycota</taxon>
        <taxon>Agaricomycotina</taxon>
        <taxon>Agaricomycetes</taxon>
        <taxon>Agaricomycetidae</taxon>
        <taxon>Agaricales</taxon>
        <taxon>Marasmiineae</taxon>
        <taxon>Omphalotaceae</taxon>
        <taxon>Marasmiellus</taxon>
    </lineage>
</organism>
<accession>A0ABR1IT32</accession>
<keyword evidence="2" id="KW-1185">Reference proteome</keyword>
<evidence type="ECO:0000313" key="1">
    <source>
        <dbReference type="EMBL" id="KAK7437386.1"/>
    </source>
</evidence>
<reference evidence="1 2" key="1">
    <citation type="submission" date="2024-01" db="EMBL/GenBank/DDBJ databases">
        <title>A draft genome for the cacao thread blight pathogen Marasmiellus scandens.</title>
        <authorList>
            <person name="Baruah I.K."/>
            <person name="Leung J."/>
            <person name="Bukari Y."/>
            <person name="Amoako-Attah I."/>
            <person name="Meinhardt L.W."/>
            <person name="Bailey B.A."/>
            <person name="Cohen S.P."/>
        </authorList>
    </citation>
    <scope>NUCLEOTIDE SEQUENCE [LARGE SCALE GENOMIC DNA]</scope>
    <source>
        <strain evidence="1 2">GH-19</strain>
    </source>
</reference>
<comment type="caution">
    <text evidence="1">The sequence shown here is derived from an EMBL/GenBank/DDBJ whole genome shotgun (WGS) entry which is preliminary data.</text>
</comment>
<name>A0ABR1IT32_9AGAR</name>
<gene>
    <name evidence="1" type="ORF">VKT23_018631</name>
</gene>
<dbReference type="Proteomes" id="UP001498398">
    <property type="component" value="Unassembled WGS sequence"/>
</dbReference>
<sequence length="294" mass="33340">MTLIAEAKVILAFAGSTIAFKNLQNAAMLLDITRPLLEVRLGHPQPSLPGNEPESFEAIIQHDYAVFLRTKTLELYPLSRFRRGEEDLISISPASVHEFQFRIDSCRMECHLTPHLSYSLSTDDDHPPIFPIHILIRYSSFFPWPVNLIHHYTLCPNRAYDLNGLGIGPEIVNANNLPYHIQPLLLHTISSPVRLFSISDMAIGRYGTALWIDTHTEDHFSQADRGQRLAAYKLQTLHSTDDAQESQDQNTDVVASMVFEFNDRDDWNRIAVDDKEGWIAVGTTDGRIVVNSYI</sequence>